<dbReference type="InterPro" id="IPR014782">
    <property type="entry name" value="Peptidase_M1_dom"/>
</dbReference>
<keyword evidence="4" id="KW-1185">Reference proteome</keyword>
<protein>
    <recommendedName>
        <fullName evidence="2">Peptidase M1 membrane alanine aminopeptidase domain-containing protein</fullName>
    </recommendedName>
</protein>
<dbReference type="KEGG" id="pact:CA264_06745"/>
<dbReference type="InterPro" id="IPR027268">
    <property type="entry name" value="Peptidase_M4/M1_CTD_sf"/>
</dbReference>
<dbReference type="STRING" id="709015.GCA_000472485_01347"/>
<organism evidence="3 4">
    <name type="scientific">Pontibacter actiniarum</name>
    <dbReference type="NCBI Taxonomy" id="323450"/>
    <lineage>
        <taxon>Bacteria</taxon>
        <taxon>Pseudomonadati</taxon>
        <taxon>Bacteroidota</taxon>
        <taxon>Cytophagia</taxon>
        <taxon>Cytophagales</taxon>
        <taxon>Hymenobacteraceae</taxon>
        <taxon>Pontibacter</taxon>
    </lineage>
</organism>
<dbReference type="Proteomes" id="UP000266292">
    <property type="component" value="Chromosome"/>
</dbReference>
<keyword evidence="1" id="KW-0732">Signal</keyword>
<evidence type="ECO:0000313" key="4">
    <source>
        <dbReference type="Proteomes" id="UP000266292"/>
    </source>
</evidence>
<dbReference type="Gene3D" id="1.10.390.10">
    <property type="entry name" value="Neutral Protease Domain 2"/>
    <property type="match status" value="1"/>
</dbReference>
<evidence type="ECO:0000259" key="2">
    <source>
        <dbReference type="Pfam" id="PF01433"/>
    </source>
</evidence>
<dbReference type="AlphaFoldDB" id="A0A1X9YQL8"/>
<evidence type="ECO:0000256" key="1">
    <source>
        <dbReference type="SAM" id="SignalP"/>
    </source>
</evidence>
<dbReference type="SUPFAM" id="SSF55486">
    <property type="entry name" value="Metalloproteases ('zincins'), catalytic domain"/>
    <property type="match status" value="1"/>
</dbReference>
<accession>A0A1X9YQL8</accession>
<dbReference type="OrthoDB" id="100605at2"/>
<feature type="signal peptide" evidence="1">
    <location>
        <begin position="1"/>
        <end position="21"/>
    </location>
</feature>
<reference evidence="4" key="1">
    <citation type="submission" date="2017-05" db="EMBL/GenBank/DDBJ databases">
        <authorList>
            <person name="Ray J."/>
            <person name="Price M."/>
            <person name="Deutschbauer A."/>
        </authorList>
    </citation>
    <scope>NUCLEOTIDE SEQUENCE [LARGE SCALE GENOMIC DNA]</scope>
    <source>
        <strain evidence="4">DSM 19842</strain>
    </source>
</reference>
<feature type="domain" description="Peptidase M1 membrane alanine aminopeptidase" evidence="2">
    <location>
        <begin position="278"/>
        <end position="410"/>
    </location>
</feature>
<proteinExistence type="predicted"/>
<feature type="chain" id="PRO_5010999993" description="Peptidase M1 membrane alanine aminopeptidase domain-containing protein" evidence="1">
    <location>
        <begin position="22"/>
        <end position="418"/>
    </location>
</feature>
<name>A0A1X9YQL8_9BACT</name>
<dbReference type="EMBL" id="CP021235">
    <property type="protein sequence ID" value="ARS35163.1"/>
    <property type="molecule type" value="Genomic_DNA"/>
</dbReference>
<dbReference type="GO" id="GO:0008270">
    <property type="term" value="F:zinc ion binding"/>
    <property type="evidence" value="ECO:0007669"/>
    <property type="project" value="InterPro"/>
</dbReference>
<dbReference type="GO" id="GO:0008237">
    <property type="term" value="F:metallopeptidase activity"/>
    <property type="evidence" value="ECO:0007669"/>
    <property type="project" value="InterPro"/>
</dbReference>
<sequence length="418" mass="47673">MRIKLFYICVVWLVSSMSCIAKNEVKVHLTVNPEKKSFTCKYQIKLQPKAKRSHFVFTLNKAFHVEGVRSKGQSKYEVRPFFDLFQKDTLKRIEVAFANNSKSTREVTISYSGNVPERFFTDNVLEFSAHTNWLPNIPGKEYELVSYELEVSVEDGYQVISTSHPVGQKPGTYTFRGSAPNIEITAIAATEFEELSTGSEGHTVSVYKAGRRMNAADTTLLRHTREAIAYFNQTIGKEHPIATFTVLLPGTNRDAFGLLDNAVNITYADFNTNNVEDRLILAHEISHKWWAYGRWNDYNNWLNEAFATYASLLYLRAIGDTATYEEEIAKRQASSKNSPALVGFDVSKHDYKTYRQVIYGKGTVALYHLHKKIGDKRFLQLLSQVAAAKIATTEELLEKVEKLEGKELRRWFEATLKS</sequence>
<dbReference type="Pfam" id="PF01433">
    <property type="entry name" value="Peptidase_M1"/>
    <property type="match status" value="1"/>
</dbReference>
<gene>
    <name evidence="3" type="ORF">CA264_06745</name>
</gene>
<dbReference type="RefSeq" id="WP_025605727.1">
    <property type="nucleotide sequence ID" value="NZ_CP021235.1"/>
</dbReference>
<evidence type="ECO:0000313" key="3">
    <source>
        <dbReference type="EMBL" id="ARS35163.1"/>
    </source>
</evidence>
<dbReference type="PROSITE" id="PS51257">
    <property type="entry name" value="PROKAR_LIPOPROTEIN"/>
    <property type="match status" value="1"/>
</dbReference>